<dbReference type="EMBL" id="VFMO01000001">
    <property type="protein sequence ID" value="TQJ14108.1"/>
    <property type="molecule type" value="Genomic_DNA"/>
</dbReference>
<comment type="caution">
    <text evidence="2">The sequence shown here is derived from an EMBL/GenBank/DDBJ whole genome shotgun (WGS) entry which is preliminary data.</text>
</comment>
<evidence type="ECO:0000313" key="2">
    <source>
        <dbReference type="EMBL" id="TQJ14108.1"/>
    </source>
</evidence>
<gene>
    <name evidence="2" type="ORF">FB459_1555</name>
</gene>
<organism evidence="2 3">
    <name type="scientific">Yimella lutea</name>
    <dbReference type="NCBI Taxonomy" id="587872"/>
    <lineage>
        <taxon>Bacteria</taxon>
        <taxon>Bacillati</taxon>
        <taxon>Actinomycetota</taxon>
        <taxon>Actinomycetes</taxon>
        <taxon>Micrococcales</taxon>
        <taxon>Dermacoccaceae</taxon>
        <taxon>Yimella</taxon>
    </lineage>
</organism>
<evidence type="ECO:0000259" key="1">
    <source>
        <dbReference type="Pfam" id="PF02464"/>
    </source>
</evidence>
<keyword evidence="3" id="KW-1185">Reference proteome</keyword>
<dbReference type="NCBIfam" id="TIGR00199">
    <property type="entry name" value="PncC_domain"/>
    <property type="match status" value="1"/>
</dbReference>
<reference evidence="2 3" key="1">
    <citation type="submission" date="2019-06" db="EMBL/GenBank/DDBJ databases">
        <title>Sequencing the genomes of 1000 actinobacteria strains.</title>
        <authorList>
            <person name="Klenk H.-P."/>
        </authorList>
    </citation>
    <scope>NUCLEOTIDE SEQUENCE [LARGE SCALE GENOMIC DNA]</scope>
    <source>
        <strain evidence="2 3">DSM 19828</strain>
    </source>
</reference>
<sequence length="160" mass="16174">MFPSETQLVAHLTGLGQTIAVAESLTAGMVAATIASVPGASVVLRGGAVTYATDTKTSLLGVDEELLARGGAVQAQVAEQMASGVRTVFGADYGLATTGVAGPDPQDGVEVGVVFIAIATADGVMSDRLDLDGDRERIRRSATTAALRLALAHLGHGDVE</sequence>
<dbReference type="SUPFAM" id="SSF142433">
    <property type="entry name" value="CinA-like"/>
    <property type="match status" value="1"/>
</dbReference>
<name>A0A542EFL3_9MICO</name>
<dbReference type="OrthoDB" id="1253990at2"/>
<protein>
    <submittedName>
        <fullName evidence="2">Nicotinamide-nucleotide amidase</fullName>
    </submittedName>
</protein>
<dbReference type="Gene3D" id="3.90.950.20">
    <property type="entry name" value="CinA-like"/>
    <property type="match status" value="1"/>
</dbReference>
<proteinExistence type="predicted"/>
<dbReference type="RefSeq" id="WP_141928019.1">
    <property type="nucleotide sequence ID" value="NZ_BAABCI010000034.1"/>
</dbReference>
<accession>A0A542EFL3</accession>
<evidence type="ECO:0000313" key="3">
    <source>
        <dbReference type="Proteomes" id="UP000320806"/>
    </source>
</evidence>
<dbReference type="InterPro" id="IPR036653">
    <property type="entry name" value="CinA-like_C"/>
</dbReference>
<dbReference type="InterPro" id="IPR008136">
    <property type="entry name" value="CinA_C"/>
</dbReference>
<dbReference type="Pfam" id="PF02464">
    <property type="entry name" value="CinA"/>
    <property type="match status" value="1"/>
</dbReference>
<feature type="domain" description="CinA C-terminal" evidence="1">
    <location>
        <begin position="5"/>
        <end position="151"/>
    </location>
</feature>
<dbReference type="Proteomes" id="UP000320806">
    <property type="component" value="Unassembled WGS sequence"/>
</dbReference>
<dbReference type="AlphaFoldDB" id="A0A542EFL3"/>